<evidence type="ECO:0000313" key="8">
    <source>
        <dbReference type="Proteomes" id="UP000626092"/>
    </source>
</evidence>
<evidence type="ECO:0000256" key="1">
    <source>
        <dbReference type="ARBA" id="ARBA00006763"/>
    </source>
</evidence>
<evidence type="ECO:0000313" key="7">
    <source>
        <dbReference type="EMBL" id="KAF7127555.1"/>
    </source>
</evidence>
<comment type="catalytic activity">
    <reaction evidence="5">
        <text>N(6)-(dimethylallyl)adenosine 5'-phosphate + H2O = N(6)-dimethylallyladenine + D-ribose 5-phosphate</text>
        <dbReference type="Rhea" id="RHEA:48560"/>
        <dbReference type="ChEBI" id="CHEBI:15377"/>
        <dbReference type="ChEBI" id="CHEBI:17660"/>
        <dbReference type="ChEBI" id="CHEBI:57526"/>
        <dbReference type="ChEBI" id="CHEBI:78346"/>
        <dbReference type="EC" id="3.2.2.n1"/>
    </reaction>
</comment>
<dbReference type="EC" id="3.2.2.n1" evidence="2"/>
<dbReference type="GO" id="GO:0009691">
    <property type="term" value="P:cytokinin biosynthetic process"/>
    <property type="evidence" value="ECO:0007669"/>
    <property type="project" value="UniProtKB-KW"/>
</dbReference>
<dbReference type="EMBL" id="WJXA01000011">
    <property type="protein sequence ID" value="KAF7127555.1"/>
    <property type="molecule type" value="Genomic_DNA"/>
</dbReference>
<dbReference type="SUPFAM" id="SSF102405">
    <property type="entry name" value="MCP/YpsA-like"/>
    <property type="match status" value="1"/>
</dbReference>
<comment type="similarity">
    <text evidence="1">Belongs to the LOG family.</text>
</comment>
<name>A0A834LBQ4_RHOSS</name>
<organism evidence="7 8">
    <name type="scientific">Rhododendron simsii</name>
    <name type="common">Sims's rhododendron</name>
    <dbReference type="NCBI Taxonomy" id="118357"/>
    <lineage>
        <taxon>Eukaryota</taxon>
        <taxon>Viridiplantae</taxon>
        <taxon>Streptophyta</taxon>
        <taxon>Embryophyta</taxon>
        <taxon>Tracheophyta</taxon>
        <taxon>Spermatophyta</taxon>
        <taxon>Magnoliopsida</taxon>
        <taxon>eudicotyledons</taxon>
        <taxon>Gunneridae</taxon>
        <taxon>Pentapetalae</taxon>
        <taxon>asterids</taxon>
        <taxon>Ericales</taxon>
        <taxon>Ericaceae</taxon>
        <taxon>Ericoideae</taxon>
        <taxon>Rhodoreae</taxon>
        <taxon>Rhododendron</taxon>
    </lineage>
</organism>
<evidence type="ECO:0000256" key="2">
    <source>
        <dbReference type="ARBA" id="ARBA00012205"/>
    </source>
</evidence>
<dbReference type="InterPro" id="IPR031100">
    <property type="entry name" value="LOG_fam"/>
</dbReference>
<gene>
    <name evidence="7" type="ORF">RHSIM_Rhsim11G0001500</name>
</gene>
<dbReference type="Proteomes" id="UP000626092">
    <property type="component" value="Unassembled WGS sequence"/>
</dbReference>
<keyword evidence="3" id="KW-0203">Cytokinin biosynthesis</keyword>
<dbReference type="PANTHER" id="PTHR31223:SF70">
    <property type="entry name" value="LOG FAMILY PROTEIN YJL055W"/>
    <property type="match status" value="1"/>
</dbReference>
<dbReference type="GO" id="GO:0016799">
    <property type="term" value="F:hydrolase activity, hydrolyzing N-glycosyl compounds"/>
    <property type="evidence" value="ECO:0007669"/>
    <property type="project" value="TreeGrafter"/>
</dbReference>
<dbReference type="AlphaFoldDB" id="A0A834LBQ4"/>
<comment type="catalytic activity">
    <reaction evidence="6">
        <text>9-ribosyl-trans-zeatin 5'-phosphate + H2O = trans-zeatin + D-ribose 5-phosphate</text>
        <dbReference type="Rhea" id="RHEA:48564"/>
        <dbReference type="ChEBI" id="CHEBI:15377"/>
        <dbReference type="ChEBI" id="CHEBI:16522"/>
        <dbReference type="ChEBI" id="CHEBI:78346"/>
        <dbReference type="ChEBI" id="CHEBI:87947"/>
        <dbReference type="EC" id="3.2.2.n1"/>
    </reaction>
</comment>
<comment type="caution">
    <text evidence="7">The sequence shown here is derived from an EMBL/GenBank/DDBJ whole genome shotgun (WGS) entry which is preliminary data.</text>
</comment>
<evidence type="ECO:0000256" key="5">
    <source>
        <dbReference type="ARBA" id="ARBA00047718"/>
    </source>
</evidence>
<protein>
    <recommendedName>
        <fullName evidence="2">cytokinin riboside 5'-monophosphate phosphoribohydrolase</fullName>
        <ecNumber evidence="2">3.2.2.n1</ecNumber>
    </recommendedName>
</protein>
<reference evidence="7" key="1">
    <citation type="submission" date="2019-11" db="EMBL/GenBank/DDBJ databases">
        <authorList>
            <person name="Liu Y."/>
            <person name="Hou J."/>
            <person name="Li T.-Q."/>
            <person name="Guan C.-H."/>
            <person name="Wu X."/>
            <person name="Wu H.-Z."/>
            <person name="Ling F."/>
            <person name="Zhang R."/>
            <person name="Shi X.-G."/>
            <person name="Ren J.-P."/>
            <person name="Chen E.-F."/>
            <person name="Sun J.-M."/>
        </authorList>
    </citation>
    <scope>NUCLEOTIDE SEQUENCE</scope>
    <source>
        <strain evidence="7">Adult_tree_wgs_1</strain>
        <tissue evidence="7">Leaves</tissue>
    </source>
</reference>
<dbReference type="GO" id="GO:0005829">
    <property type="term" value="C:cytosol"/>
    <property type="evidence" value="ECO:0007669"/>
    <property type="project" value="TreeGrafter"/>
</dbReference>
<dbReference type="GO" id="GO:0005634">
    <property type="term" value="C:nucleus"/>
    <property type="evidence" value="ECO:0007669"/>
    <property type="project" value="TreeGrafter"/>
</dbReference>
<dbReference type="Gene3D" id="3.40.50.450">
    <property type="match status" value="1"/>
</dbReference>
<dbReference type="Pfam" id="PF03641">
    <property type="entry name" value="Lysine_decarbox"/>
    <property type="match status" value="1"/>
</dbReference>
<evidence type="ECO:0000256" key="6">
    <source>
        <dbReference type="ARBA" id="ARBA00049153"/>
    </source>
</evidence>
<dbReference type="PANTHER" id="PTHR31223">
    <property type="entry name" value="LOG FAMILY PROTEIN YJL055W"/>
    <property type="match status" value="1"/>
</dbReference>
<accession>A0A834LBQ4</accession>
<evidence type="ECO:0000256" key="3">
    <source>
        <dbReference type="ARBA" id="ARBA00022712"/>
    </source>
</evidence>
<comment type="function">
    <text evidence="4">Cytokinin-activating enzyme working in the direct activation pathway. Phosphoribohydrolase that converts inactive cytokinin nucleotides to the biologically active free-base forms.</text>
</comment>
<keyword evidence="8" id="KW-1185">Reference proteome</keyword>
<dbReference type="OrthoDB" id="414463at2759"/>
<sequence length="87" mass="9601">MHECKAEMAREANAFIDLPGGCGTVKEVLEMITWSQLGIHKKPVGLLNVDGYYNSCSHYLTMVLKNVSSSQVLDTSSFLLQLPKSIL</sequence>
<evidence type="ECO:0000256" key="4">
    <source>
        <dbReference type="ARBA" id="ARBA00024884"/>
    </source>
</evidence>
<proteinExistence type="inferred from homology"/>